<dbReference type="EMBL" id="JABFMT010000009">
    <property type="protein sequence ID" value="NUU02179.1"/>
    <property type="molecule type" value="Genomic_DNA"/>
</dbReference>
<reference evidence="13 14" key="1">
    <citation type="journal article" date="2020" name="Front. Plant Sci.">
        <title>Isolation of Rhizosphere Bacteria That Improve Quality and Water Stress Tolerance in Greenhouse Ornamentals.</title>
        <authorList>
            <person name="Nordstedt N.P."/>
            <person name="Jones M.L."/>
        </authorList>
    </citation>
    <scope>NUCLEOTIDE SEQUENCE [LARGE SCALE GENOMIC DNA]</scope>
    <source>
        <strain evidence="13 14">C6C2</strain>
    </source>
</reference>
<dbReference type="CDD" id="cd00082">
    <property type="entry name" value="HisKA"/>
    <property type="match status" value="1"/>
</dbReference>
<feature type="transmembrane region" description="Helical" evidence="10">
    <location>
        <begin position="126"/>
        <end position="152"/>
    </location>
</feature>
<sequence length="708" mass="74450">MAEISAPAAAGTDWPRTLAAAVVCGILYYLVASPAANIAQSTTLAAIAWPAPTFMIALLWHKPAREWAPSLLAVFVAMMFVGDEDWLPVATDAGFALLNVAEIVACVLVGRRFVARDGQIDTLRRLSRFLLLLPLAVILVVAAIGATLAASAMHGDWWAEWRTLMVGNGLAILVLVPAFLAWARPARVQAGGDRVDLPSLLGVLTVVCALLASVTFDFSEEVLRVLLSLALAGAALYGGMRSAALTMSVSAVLAVLLTLYDLGPYRQDGLDSTWRLQIDLAGLAVLTFFIAVAVRERQALSARMEQMRRFESLGLMAGGIAHDFNNVLGAAGGYAELAHERLGPGSAAEAPLQEVLSAVSRGRELTEQILLAARRGDRQRAVLDLRAPVAEAVRLAIPLCRAGVTIEFTPPAQPLPVRAHPGQMTRVALNLVRNASQAARGKVTVSLHAGLAPSGALLVGDAPPEQAIWLEVADDGTGIAPEHMPRLFDPFFTTRGGPGGKGTGLGLAIVAGIATEHDGGVAVSSSPEGTRFCLLLPADAQAAAEFVPAAAPVIAQEQPAAQDVVEAGEAEQPDAPLGNGECVFVVDDDRALRELCEDQLASLGFEPVGFDDPQEALAEFAVEPLAVDLLVTDLDMPQMQGDVLIAKVRALRADMPALLCSGNSRLDGLAAALAVPALPKPFDQAGLRRAIIAALRGKQKSKDREEES</sequence>
<evidence type="ECO:0000256" key="1">
    <source>
        <dbReference type="ARBA" id="ARBA00000085"/>
    </source>
</evidence>
<dbReference type="PANTHER" id="PTHR43065:SF42">
    <property type="entry name" value="TWO-COMPONENT SENSOR PPRA"/>
    <property type="match status" value="1"/>
</dbReference>
<protein>
    <recommendedName>
        <fullName evidence="3">histidine kinase</fullName>
        <ecNumber evidence="3">2.7.13.3</ecNumber>
    </recommendedName>
</protein>
<keyword evidence="7 10" id="KW-1133">Transmembrane helix</keyword>
<gene>
    <name evidence="13" type="ORF">HNO84_11265</name>
</gene>
<evidence type="ECO:0000256" key="5">
    <source>
        <dbReference type="ARBA" id="ARBA00022553"/>
    </source>
</evidence>
<feature type="transmembrane region" description="Helical" evidence="10">
    <location>
        <begin position="274"/>
        <end position="294"/>
    </location>
</feature>
<feature type="transmembrane region" description="Helical" evidence="10">
    <location>
        <begin position="14"/>
        <end position="32"/>
    </location>
</feature>
<dbReference type="InterPro" id="IPR036097">
    <property type="entry name" value="HisK_dim/P_sf"/>
</dbReference>
<evidence type="ECO:0000256" key="4">
    <source>
        <dbReference type="ARBA" id="ARBA00022475"/>
    </source>
</evidence>
<dbReference type="InterPro" id="IPR005467">
    <property type="entry name" value="His_kinase_dom"/>
</dbReference>
<feature type="transmembrane region" description="Helical" evidence="10">
    <location>
        <begin position="164"/>
        <end position="183"/>
    </location>
</feature>
<dbReference type="Gene3D" id="3.30.565.10">
    <property type="entry name" value="Histidine kinase-like ATPase, C-terminal domain"/>
    <property type="match status" value="1"/>
</dbReference>
<dbReference type="InterPro" id="IPR036890">
    <property type="entry name" value="HATPase_C_sf"/>
</dbReference>
<dbReference type="SUPFAM" id="SSF52172">
    <property type="entry name" value="CheY-like"/>
    <property type="match status" value="1"/>
</dbReference>
<proteinExistence type="predicted"/>
<evidence type="ECO:0000256" key="3">
    <source>
        <dbReference type="ARBA" id="ARBA00012438"/>
    </source>
</evidence>
<evidence type="ECO:0000256" key="6">
    <source>
        <dbReference type="ARBA" id="ARBA00022692"/>
    </source>
</evidence>
<dbReference type="SMART" id="SM00388">
    <property type="entry name" value="HisKA"/>
    <property type="match status" value="1"/>
</dbReference>
<accession>A0ABX2LUN5</accession>
<feature type="transmembrane region" description="Helical" evidence="10">
    <location>
        <begin position="195"/>
        <end position="216"/>
    </location>
</feature>
<dbReference type="PRINTS" id="PR00344">
    <property type="entry name" value="BCTRLSENSOR"/>
</dbReference>
<dbReference type="SUPFAM" id="SSF55874">
    <property type="entry name" value="ATPase domain of HSP90 chaperone/DNA topoisomerase II/histidine kinase"/>
    <property type="match status" value="1"/>
</dbReference>
<comment type="subcellular location">
    <subcellularLocation>
        <location evidence="2">Cell membrane</location>
        <topology evidence="2">Multi-pass membrane protein</topology>
    </subcellularLocation>
</comment>
<keyword evidence="5 9" id="KW-0597">Phosphoprotein</keyword>
<evidence type="ECO:0000259" key="12">
    <source>
        <dbReference type="PROSITE" id="PS50110"/>
    </source>
</evidence>
<dbReference type="Proteomes" id="UP000536746">
    <property type="component" value="Unassembled WGS sequence"/>
</dbReference>
<dbReference type="PROSITE" id="PS50109">
    <property type="entry name" value="HIS_KIN"/>
    <property type="match status" value="1"/>
</dbReference>
<evidence type="ECO:0000256" key="7">
    <source>
        <dbReference type="ARBA" id="ARBA00022989"/>
    </source>
</evidence>
<organism evidence="13 14">
    <name type="scientific">Herbaspirillum robiniae</name>
    <dbReference type="NCBI Taxonomy" id="2014887"/>
    <lineage>
        <taxon>Bacteria</taxon>
        <taxon>Pseudomonadati</taxon>
        <taxon>Pseudomonadota</taxon>
        <taxon>Betaproteobacteria</taxon>
        <taxon>Burkholderiales</taxon>
        <taxon>Oxalobacteraceae</taxon>
        <taxon>Herbaspirillum</taxon>
    </lineage>
</organism>
<dbReference type="EC" id="2.7.13.3" evidence="3"/>
<evidence type="ECO:0000313" key="13">
    <source>
        <dbReference type="EMBL" id="NUU02179.1"/>
    </source>
</evidence>
<keyword evidence="8 10" id="KW-0472">Membrane</keyword>
<dbReference type="Gene3D" id="3.40.50.2300">
    <property type="match status" value="1"/>
</dbReference>
<evidence type="ECO:0000256" key="8">
    <source>
        <dbReference type="ARBA" id="ARBA00023136"/>
    </source>
</evidence>
<feature type="transmembrane region" description="Helical" evidence="10">
    <location>
        <begin position="94"/>
        <end position="114"/>
    </location>
</feature>
<dbReference type="Pfam" id="PF02518">
    <property type="entry name" value="HATPase_c"/>
    <property type="match status" value="1"/>
</dbReference>
<keyword evidence="14" id="KW-1185">Reference proteome</keyword>
<dbReference type="CDD" id="cd00156">
    <property type="entry name" value="REC"/>
    <property type="match status" value="1"/>
</dbReference>
<feature type="transmembrane region" description="Helical" evidence="10">
    <location>
        <begin position="38"/>
        <end position="60"/>
    </location>
</feature>
<dbReference type="PROSITE" id="PS50110">
    <property type="entry name" value="RESPONSE_REGULATORY"/>
    <property type="match status" value="1"/>
</dbReference>
<keyword evidence="6 10" id="KW-0812">Transmembrane</keyword>
<dbReference type="RefSeq" id="WP_079217141.1">
    <property type="nucleotide sequence ID" value="NZ_CP018845.1"/>
</dbReference>
<evidence type="ECO:0000256" key="9">
    <source>
        <dbReference type="PROSITE-ProRule" id="PRU00169"/>
    </source>
</evidence>
<name>A0ABX2LUN5_9BURK</name>
<dbReference type="InterPro" id="IPR007895">
    <property type="entry name" value="MASE1"/>
</dbReference>
<feature type="domain" description="Response regulatory" evidence="12">
    <location>
        <begin position="582"/>
        <end position="695"/>
    </location>
</feature>
<feature type="transmembrane region" description="Helical" evidence="10">
    <location>
        <begin position="245"/>
        <end position="262"/>
    </location>
</feature>
<feature type="domain" description="Histidine kinase" evidence="11">
    <location>
        <begin position="319"/>
        <end position="540"/>
    </location>
</feature>
<dbReference type="InterPro" id="IPR004358">
    <property type="entry name" value="Sig_transdc_His_kin-like_C"/>
</dbReference>
<comment type="catalytic activity">
    <reaction evidence="1">
        <text>ATP + protein L-histidine = ADP + protein N-phospho-L-histidine.</text>
        <dbReference type="EC" id="2.7.13.3"/>
    </reaction>
</comment>
<feature type="modified residue" description="4-aspartylphosphate" evidence="9">
    <location>
        <position position="633"/>
    </location>
</feature>
<dbReference type="SUPFAM" id="SSF47384">
    <property type="entry name" value="Homodimeric domain of signal transducing histidine kinase"/>
    <property type="match status" value="1"/>
</dbReference>
<dbReference type="InterPro" id="IPR011006">
    <property type="entry name" value="CheY-like_superfamily"/>
</dbReference>
<comment type="caution">
    <text evidence="13">The sequence shown here is derived from an EMBL/GenBank/DDBJ whole genome shotgun (WGS) entry which is preliminary data.</text>
</comment>
<dbReference type="InterPro" id="IPR003594">
    <property type="entry name" value="HATPase_dom"/>
</dbReference>
<evidence type="ECO:0000256" key="2">
    <source>
        <dbReference type="ARBA" id="ARBA00004651"/>
    </source>
</evidence>
<dbReference type="Pfam" id="PF00072">
    <property type="entry name" value="Response_reg"/>
    <property type="match status" value="1"/>
</dbReference>
<evidence type="ECO:0000256" key="10">
    <source>
        <dbReference type="SAM" id="Phobius"/>
    </source>
</evidence>
<dbReference type="SMART" id="SM00448">
    <property type="entry name" value="REC"/>
    <property type="match status" value="1"/>
</dbReference>
<dbReference type="Gene3D" id="1.10.287.130">
    <property type="match status" value="1"/>
</dbReference>
<keyword evidence="4" id="KW-1003">Cell membrane</keyword>
<dbReference type="PANTHER" id="PTHR43065">
    <property type="entry name" value="SENSOR HISTIDINE KINASE"/>
    <property type="match status" value="1"/>
</dbReference>
<evidence type="ECO:0000313" key="14">
    <source>
        <dbReference type="Proteomes" id="UP000536746"/>
    </source>
</evidence>
<evidence type="ECO:0000259" key="11">
    <source>
        <dbReference type="PROSITE" id="PS50109"/>
    </source>
</evidence>
<dbReference type="InterPro" id="IPR003661">
    <property type="entry name" value="HisK_dim/P_dom"/>
</dbReference>
<dbReference type="Pfam" id="PF05231">
    <property type="entry name" value="MASE1"/>
    <property type="match status" value="1"/>
</dbReference>
<dbReference type="SMART" id="SM00387">
    <property type="entry name" value="HATPase_c"/>
    <property type="match status" value="1"/>
</dbReference>
<dbReference type="InterPro" id="IPR001789">
    <property type="entry name" value="Sig_transdc_resp-reg_receiver"/>
</dbReference>